<evidence type="ECO:0000313" key="2">
    <source>
        <dbReference type="Proteomes" id="UP001606301"/>
    </source>
</evidence>
<keyword evidence="2" id="KW-1185">Reference proteome</keyword>
<dbReference type="Proteomes" id="UP001606301">
    <property type="component" value="Unassembled WGS sequence"/>
</dbReference>
<sequence length="65" mass="7103">MVGSKSRAAVKKAPAKKRAAKLSPEEIARIDASIEHARGKPGFEMVRALGELAKLGPYKFKRLKI</sequence>
<gene>
    <name evidence="1" type="ORF">ACG0Z3_07520</name>
</gene>
<dbReference type="RefSeq" id="WP_394396664.1">
    <property type="nucleotide sequence ID" value="NZ_JBIGHW010000003.1"/>
</dbReference>
<comment type="caution">
    <text evidence="1">The sequence shown here is derived from an EMBL/GenBank/DDBJ whole genome shotgun (WGS) entry which is preliminary data.</text>
</comment>
<proteinExistence type="predicted"/>
<reference evidence="1 2" key="1">
    <citation type="submission" date="2024-08" db="EMBL/GenBank/DDBJ databases">
        <authorList>
            <person name="Lu H."/>
        </authorList>
    </citation>
    <scope>NUCLEOTIDE SEQUENCE [LARGE SCALE GENOMIC DNA]</scope>
    <source>
        <strain evidence="1 2">LKC17W</strain>
    </source>
</reference>
<name>A0ABW7FFP0_9BURK</name>
<organism evidence="1 2">
    <name type="scientific">Pelomonas margarita</name>
    <dbReference type="NCBI Taxonomy" id="3299031"/>
    <lineage>
        <taxon>Bacteria</taxon>
        <taxon>Pseudomonadati</taxon>
        <taxon>Pseudomonadota</taxon>
        <taxon>Betaproteobacteria</taxon>
        <taxon>Burkholderiales</taxon>
        <taxon>Sphaerotilaceae</taxon>
        <taxon>Roseateles</taxon>
    </lineage>
</organism>
<dbReference type="EMBL" id="JBIGHW010000003">
    <property type="protein sequence ID" value="MFG6440529.1"/>
    <property type="molecule type" value="Genomic_DNA"/>
</dbReference>
<accession>A0ABW7FFP0</accession>
<evidence type="ECO:0000313" key="1">
    <source>
        <dbReference type="EMBL" id="MFG6440529.1"/>
    </source>
</evidence>
<protein>
    <submittedName>
        <fullName evidence="1">Uncharacterized protein</fullName>
    </submittedName>
</protein>